<organism evidence="1 2">
    <name type="scientific">Nostoc sphaeroides CCNUC1</name>
    <dbReference type="NCBI Taxonomy" id="2653204"/>
    <lineage>
        <taxon>Bacteria</taxon>
        <taxon>Bacillati</taxon>
        <taxon>Cyanobacteriota</taxon>
        <taxon>Cyanophyceae</taxon>
        <taxon>Nostocales</taxon>
        <taxon>Nostocaceae</taxon>
        <taxon>Nostoc</taxon>
    </lineage>
</organism>
<dbReference type="EMBL" id="CP045227">
    <property type="protein sequence ID" value="QFS51526.1"/>
    <property type="molecule type" value="Genomic_DNA"/>
</dbReference>
<dbReference type="AlphaFoldDB" id="A0A5P8WH86"/>
<evidence type="ECO:0000313" key="1">
    <source>
        <dbReference type="EMBL" id="QFS51526.1"/>
    </source>
</evidence>
<keyword evidence="2" id="KW-1185">Reference proteome</keyword>
<evidence type="ECO:0000313" key="2">
    <source>
        <dbReference type="Proteomes" id="UP000326678"/>
    </source>
</evidence>
<dbReference type="RefSeq" id="WP_152592030.1">
    <property type="nucleotide sequence ID" value="NZ_CP045227.1"/>
</dbReference>
<reference evidence="1 2" key="1">
    <citation type="submission" date="2019-10" db="EMBL/GenBank/DDBJ databases">
        <title>Genomic and transcriptomic insights into the perfect genentic adaptation of a filamentous nitrogen-fixing cyanobacterium to rice fields.</title>
        <authorList>
            <person name="Chen Z."/>
        </authorList>
    </citation>
    <scope>NUCLEOTIDE SEQUENCE [LARGE SCALE GENOMIC DNA]</scope>
    <source>
        <strain evidence="1">CCNUC1</strain>
    </source>
</reference>
<sequence>MNWSNAAQVKAANSQQNKRSFLAEFQHNSVPQKHFASGKLIHSLSVIDLAVVGFDRAIWVINCLCFSWSYQLKSICRMTDHGCVDKSDRISDAGS</sequence>
<accession>A0A5P8WH86</accession>
<proteinExistence type="predicted"/>
<name>A0A5P8WH86_9NOSO</name>
<protein>
    <submittedName>
        <fullName evidence="1">Uncharacterized protein</fullName>
    </submittedName>
</protein>
<dbReference type="KEGG" id="nsh:GXM_09020"/>
<gene>
    <name evidence="1" type="ORF">GXM_09020</name>
</gene>
<dbReference type="Proteomes" id="UP000326678">
    <property type="component" value="Chromosome Gxm2"/>
</dbReference>